<sequence>MDSNYRKELAIAFDVLQKAASLSQTVVSAQDKAGIEKDDFSPVTVADFAVQGLLAATFHGAFPEDNFVGEENASYLRQNATLLDRVWELLSTVPRDGLTRLPESKEKLCDLIDLCGSGVPERKRTWVFDPIDGTRTC</sequence>
<dbReference type="EMBL" id="JANJQO010003207">
    <property type="protein sequence ID" value="KAJ2963528.1"/>
    <property type="molecule type" value="Genomic_DNA"/>
</dbReference>
<protein>
    <submittedName>
        <fullName evidence="1">Uncharacterized protein</fullName>
    </submittedName>
</protein>
<proteinExistence type="predicted"/>
<dbReference type="Proteomes" id="UP001143910">
    <property type="component" value="Unassembled WGS sequence"/>
</dbReference>
<evidence type="ECO:0000313" key="1">
    <source>
        <dbReference type="EMBL" id="KAJ2963528.1"/>
    </source>
</evidence>
<gene>
    <name evidence="1" type="ORF">NQ176_g10852</name>
</gene>
<keyword evidence="2" id="KW-1185">Reference proteome</keyword>
<organism evidence="1 2">
    <name type="scientific">Zarea fungicola</name>
    <dbReference type="NCBI Taxonomy" id="93591"/>
    <lineage>
        <taxon>Eukaryota</taxon>
        <taxon>Fungi</taxon>
        <taxon>Dikarya</taxon>
        <taxon>Ascomycota</taxon>
        <taxon>Pezizomycotina</taxon>
        <taxon>Sordariomycetes</taxon>
        <taxon>Hypocreomycetidae</taxon>
        <taxon>Hypocreales</taxon>
        <taxon>Cordycipitaceae</taxon>
        <taxon>Zarea</taxon>
    </lineage>
</organism>
<accession>A0ACC1MEC9</accession>
<evidence type="ECO:0000313" key="2">
    <source>
        <dbReference type="Proteomes" id="UP001143910"/>
    </source>
</evidence>
<comment type="caution">
    <text evidence="1">The sequence shown here is derived from an EMBL/GenBank/DDBJ whole genome shotgun (WGS) entry which is preliminary data.</text>
</comment>
<name>A0ACC1MEC9_9HYPO</name>
<reference evidence="1" key="1">
    <citation type="submission" date="2022-08" db="EMBL/GenBank/DDBJ databases">
        <title>Genome Sequence of Lecanicillium fungicola.</title>
        <authorList>
            <person name="Buettner E."/>
        </authorList>
    </citation>
    <scope>NUCLEOTIDE SEQUENCE</scope>
    <source>
        <strain evidence="1">Babe33</strain>
    </source>
</reference>